<dbReference type="SUPFAM" id="SSF53254">
    <property type="entry name" value="Phosphoglycerate mutase-like"/>
    <property type="match status" value="1"/>
</dbReference>
<keyword evidence="4" id="KW-1185">Reference proteome</keyword>
<accession>A0ABX1JK93</accession>
<evidence type="ECO:0000313" key="3">
    <source>
        <dbReference type="EMBL" id="NKX49304.1"/>
    </source>
</evidence>
<evidence type="ECO:0000256" key="1">
    <source>
        <dbReference type="ARBA" id="ARBA00023152"/>
    </source>
</evidence>
<dbReference type="InterPro" id="IPR013078">
    <property type="entry name" value="His_Pase_superF_clade-1"/>
</dbReference>
<proteinExistence type="predicted"/>
<protein>
    <submittedName>
        <fullName evidence="3">Histidine phosphatase family protein</fullName>
    </submittedName>
</protein>
<dbReference type="InterPro" id="IPR029033">
    <property type="entry name" value="His_PPase_superfam"/>
</dbReference>
<comment type="caution">
    <text evidence="3">The sequence shown here is derived from an EMBL/GenBank/DDBJ whole genome shotgun (WGS) entry which is preliminary data.</text>
</comment>
<dbReference type="Gene3D" id="3.40.50.1240">
    <property type="entry name" value="Phosphoglycerate mutase-like"/>
    <property type="match status" value="1"/>
</dbReference>
<keyword evidence="2" id="KW-0413">Isomerase</keyword>
<reference evidence="3 4" key="1">
    <citation type="submission" date="2020-04" db="EMBL/GenBank/DDBJ databases">
        <authorList>
            <person name="Liu S."/>
        </authorList>
    </citation>
    <scope>NUCLEOTIDE SEQUENCE [LARGE SCALE GENOMIC DNA]</scope>
    <source>
        <strain evidence="3 4">CGMCC 1.15091</strain>
    </source>
</reference>
<dbReference type="EMBL" id="JAAZSR010000010">
    <property type="protein sequence ID" value="NKX49304.1"/>
    <property type="molecule type" value="Genomic_DNA"/>
</dbReference>
<gene>
    <name evidence="3" type="ORF">HER39_01650</name>
</gene>
<dbReference type="PANTHER" id="PTHR48100">
    <property type="entry name" value="BROAD-SPECIFICITY PHOSPHATASE YOR283W-RELATED"/>
    <property type="match status" value="1"/>
</dbReference>
<dbReference type="InterPro" id="IPR050275">
    <property type="entry name" value="PGM_Phosphatase"/>
</dbReference>
<dbReference type="PANTHER" id="PTHR48100:SF1">
    <property type="entry name" value="HISTIDINE PHOSPHATASE FAMILY PROTEIN-RELATED"/>
    <property type="match status" value="1"/>
</dbReference>
<keyword evidence="1" id="KW-0324">Glycolysis</keyword>
<dbReference type="Pfam" id="PF00300">
    <property type="entry name" value="His_Phos_1"/>
    <property type="match status" value="1"/>
</dbReference>
<dbReference type="Proteomes" id="UP000523795">
    <property type="component" value="Unassembled WGS sequence"/>
</dbReference>
<dbReference type="CDD" id="cd07067">
    <property type="entry name" value="HP_PGM_like"/>
    <property type="match status" value="1"/>
</dbReference>
<organism evidence="3 4">
    <name type="scientific">Arthrobacter deserti</name>
    <dbReference type="NCBI Taxonomy" id="1742687"/>
    <lineage>
        <taxon>Bacteria</taxon>
        <taxon>Bacillati</taxon>
        <taxon>Actinomycetota</taxon>
        <taxon>Actinomycetes</taxon>
        <taxon>Micrococcales</taxon>
        <taxon>Micrococcaceae</taxon>
        <taxon>Arthrobacter</taxon>
    </lineage>
</organism>
<evidence type="ECO:0000256" key="2">
    <source>
        <dbReference type="ARBA" id="ARBA00023235"/>
    </source>
</evidence>
<dbReference type="PROSITE" id="PS00175">
    <property type="entry name" value="PG_MUTASE"/>
    <property type="match status" value="1"/>
</dbReference>
<evidence type="ECO:0000313" key="4">
    <source>
        <dbReference type="Proteomes" id="UP000523795"/>
    </source>
</evidence>
<name>A0ABX1JK93_9MICC</name>
<dbReference type="SMART" id="SM00855">
    <property type="entry name" value="PGAM"/>
    <property type="match status" value="1"/>
</dbReference>
<dbReference type="InterPro" id="IPR001345">
    <property type="entry name" value="PG/BPGM_mutase_AS"/>
</dbReference>
<sequence>MGAVELILVRHGESEGNVAASAAQAAGLEAIDVKNRDADVPLSGTGQLQAKALRLWWDALSGAEQPDSVWCSPYLRARQTADIAGFGPAPAVRIDERLRDRELGILDTLASAGVEARYPLEPRRREWLGKFYYRPPGGEAWADVALRLRSLLADLDQTEDGRRVVLVCHDAVIWLLRYVCEGLSEQALLDLAAGAVVRNGSVTRLVRPSGQGCWNVASFNDVAHLEAGGVPVTKHAGDTNVHPQ</sequence>